<proteinExistence type="predicted"/>
<dbReference type="InParanoid" id="G7E7E2"/>
<protein>
    <recommendedName>
        <fullName evidence="1">GST N-terminal domain-containing protein</fullName>
    </recommendedName>
</protein>
<dbReference type="Gene3D" id="3.40.30.10">
    <property type="entry name" value="Glutaredoxin"/>
    <property type="match status" value="1"/>
</dbReference>
<dbReference type="RefSeq" id="XP_014567495.1">
    <property type="nucleotide sequence ID" value="XM_014712009.1"/>
</dbReference>
<dbReference type="EMBL" id="BABT02000164">
    <property type="protein sequence ID" value="GAA98752.1"/>
    <property type="molecule type" value="Genomic_DNA"/>
</dbReference>
<dbReference type="InterPro" id="IPR004045">
    <property type="entry name" value="Glutathione_S-Trfase_N"/>
</dbReference>
<dbReference type="eggNOG" id="ENOG502T7P6">
    <property type="taxonomic scope" value="Eukaryota"/>
</dbReference>
<comment type="caution">
    <text evidence="2">The sequence shown here is derived from an EMBL/GenBank/DDBJ whole genome shotgun (WGS) entry which is preliminary data.</text>
</comment>
<dbReference type="HOGENOM" id="CLU_1038600_0_0_1"/>
<evidence type="ECO:0000259" key="1">
    <source>
        <dbReference type="Pfam" id="PF13409"/>
    </source>
</evidence>
<keyword evidence="3" id="KW-1185">Reference proteome</keyword>
<evidence type="ECO:0000313" key="3">
    <source>
        <dbReference type="Proteomes" id="UP000009131"/>
    </source>
</evidence>
<dbReference type="Proteomes" id="UP000009131">
    <property type="component" value="Unassembled WGS sequence"/>
</dbReference>
<feature type="domain" description="GST N-terminal" evidence="1">
    <location>
        <begin position="20"/>
        <end position="87"/>
    </location>
</feature>
<name>G7E7E2_MIXOS</name>
<reference evidence="2 3" key="1">
    <citation type="journal article" date="2011" name="J. Gen. Appl. Microbiol.">
        <title>Draft genome sequencing of the enigmatic basidiomycete Mixia osmundae.</title>
        <authorList>
            <person name="Nishida H."/>
            <person name="Nagatsuka Y."/>
            <person name="Sugiyama J."/>
        </authorList>
    </citation>
    <scope>NUCLEOTIDE SEQUENCE [LARGE SCALE GENOMIC DNA]</scope>
    <source>
        <strain evidence="3">CBS 9802 / IAM 14324 / JCM 22182 / KY 12970</strain>
    </source>
</reference>
<accession>G7E7E2</accession>
<evidence type="ECO:0000313" key="2">
    <source>
        <dbReference type="EMBL" id="GAA98752.1"/>
    </source>
</evidence>
<dbReference type="STRING" id="764103.G7E7E2"/>
<dbReference type="AlphaFoldDB" id="G7E7E2"/>
<sequence length="268" mass="30363">MASERVKFYDLVVEPGRTFYSANTWKTRLSLLHKNVPFDVIEVTPMMLQSDEFRQRTGSARPLVPMVEFARDDMVFNSFVIADRLERDYADSSSLYIPEQDTSDCHPAAYASARAAARVFERGLGDSDPGWSTFFELIYTDLARAYKHLPVDYEYVTSDRKLGFANAHAKLSALNMNELIERARMSLLPFEALLTDNLPNGGKASFITSPTKAGFTDYVLFGRYMMVATLNADKAELVFSAHPAVSDWVERMLDLYDGHAKHILDTRK</sequence>
<dbReference type="OMA" id="DAQWSTF"/>
<gene>
    <name evidence="2" type="primary">Mo05440</name>
    <name evidence="2" type="ORF">E5Q_05440</name>
</gene>
<organism evidence="2 3">
    <name type="scientific">Mixia osmundae (strain CBS 9802 / IAM 14324 / JCM 22182 / KY 12970)</name>
    <dbReference type="NCBI Taxonomy" id="764103"/>
    <lineage>
        <taxon>Eukaryota</taxon>
        <taxon>Fungi</taxon>
        <taxon>Dikarya</taxon>
        <taxon>Basidiomycota</taxon>
        <taxon>Pucciniomycotina</taxon>
        <taxon>Mixiomycetes</taxon>
        <taxon>Mixiales</taxon>
        <taxon>Mixiaceae</taxon>
        <taxon>Mixia</taxon>
    </lineage>
</organism>
<reference evidence="2 3" key="2">
    <citation type="journal article" date="2012" name="Open Biol.">
        <title>Characteristics of nucleosomes and linker DNA regions on the genome of the basidiomycete Mixia osmundae revealed by mono- and dinucleosome mapping.</title>
        <authorList>
            <person name="Nishida H."/>
            <person name="Kondo S."/>
            <person name="Matsumoto T."/>
            <person name="Suzuki Y."/>
            <person name="Yoshikawa H."/>
            <person name="Taylor T.D."/>
            <person name="Sugiyama J."/>
        </authorList>
    </citation>
    <scope>NUCLEOTIDE SEQUENCE [LARGE SCALE GENOMIC DNA]</scope>
    <source>
        <strain evidence="3">CBS 9802 / IAM 14324 / JCM 22182 / KY 12970</strain>
    </source>
</reference>
<dbReference type="Pfam" id="PF13409">
    <property type="entry name" value="GST_N_2"/>
    <property type="match status" value="1"/>
</dbReference>
<dbReference type="OrthoDB" id="4951845at2759"/>
<dbReference type="InterPro" id="IPR036249">
    <property type="entry name" value="Thioredoxin-like_sf"/>
</dbReference>
<dbReference type="SUPFAM" id="SSF52833">
    <property type="entry name" value="Thioredoxin-like"/>
    <property type="match status" value="1"/>
</dbReference>